<dbReference type="Proteomes" id="UP000030780">
    <property type="component" value="Unassembled WGS sequence"/>
</dbReference>
<dbReference type="VEuPathDB" id="AmoebaDB:KM1_132780"/>
<keyword evidence="1" id="KW-0812">Transmembrane</keyword>
<sequence>MIHSIDFVHYFFLIIFSIETVGILFSQSTRTNWIVFLLLTGMLYAVIGWCLNQHQLNKLKQVNEEVKLENTKKEL</sequence>
<evidence type="ECO:0000313" key="2">
    <source>
        <dbReference type="EMBL" id="EMS12832.1"/>
    </source>
</evidence>
<reference evidence="2 3" key="1">
    <citation type="submission" date="2013-01" db="EMBL/GenBank/DDBJ databases">
        <authorList>
            <person name="Inman J."/>
            <person name="Zafar N."/>
            <person name="Lorenzi H."/>
            <person name="Caler E."/>
        </authorList>
    </citation>
    <scope>NUCLEOTIDE SEQUENCE [LARGE SCALE GENOMIC DNA]</scope>
    <source>
        <strain evidence="2 3">HM-3:IMSS</strain>
    </source>
</reference>
<organism evidence="2 3">
    <name type="scientific">Entamoeba histolytica HM-3:IMSS</name>
    <dbReference type="NCBI Taxonomy" id="885315"/>
    <lineage>
        <taxon>Eukaryota</taxon>
        <taxon>Amoebozoa</taxon>
        <taxon>Evosea</taxon>
        <taxon>Archamoebae</taxon>
        <taxon>Mastigamoebida</taxon>
        <taxon>Entamoebidae</taxon>
        <taxon>Entamoeba</taxon>
    </lineage>
</organism>
<accession>M7VXY2</accession>
<feature type="transmembrane region" description="Helical" evidence="1">
    <location>
        <begin position="33"/>
        <end position="51"/>
    </location>
</feature>
<protein>
    <submittedName>
        <fullName evidence="2">Uncharacterized protein</fullName>
    </submittedName>
</protein>
<proteinExistence type="predicted"/>
<dbReference type="AlphaFoldDB" id="M7VXY2"/>
<keyword evidence="1" id="KW-1133">Transmembrane helix</keyword>
<name>M7VXY2_ENTHI</name>
<feature type="transmembrane region" description="Helical" evidence="1">
    <location>
        <begin position="7"/>
        <end position="27"/>
    </location>
</feature>
<evidence type="ECO:0000256" key="1">
    <source>
        <dbReference type="SAM" id="Phobius"/>
    </source>
</evidence>
<keyword evidence="1" id="KW-0472">Membrane</keyword>
<gene>
    <name evidence="2" type="ORF">KM1_132780</name>
</gene>
<evidence type="ECO:0000313" key="3">
    <source>
        <dbReference type="Proteomes" id="UP000030780"/>
    </source>
</evidence>
<dbReference type="EMBL" id="KB638380">
    <property type="protein sequence ID" value="EMS12832.1"/>
    <property type="molecule type" value="Genomic_DNA"/>
</dbReference>